<feature type="region of interest" description="Disordered" evidence="1">
    <location>
        <begin position="474"/>
        <end position="497"/>
    </location>
</feature>
<gene>
    <name evidence="2" type="ORF">BRADI_2g17768v3</name>
</gene>
<dbReference type="InterPro" id="IPR004252">
    <property type="entry name" value="Probable_transposase_24"/>
</dbReference>
<dbReference type="EnsemblPlants" id="KQK05067">
    <property type="protein sequence ID" value="KQK05067"/>
    <property type="gene ID" value="BRADI_2g17768v3"/>
</dbReference>
<feature type="compositionally biased region" description="Basic and acidic residues" evidence="1">
    <location>
        <begin position="511"/>
        <end position="525"/>
    </location>
</feature>
<feature type="compositionally biased region" description="Polar residues" evidence="1">
    <location>
        <begin position="152"/>
        <end position="169"/>
    </location>
</feature>
<feature type="compositionally biased region" description="Polar residues" evidence="1">
    <location>
        <begin position="488"/>
        <end position="497"/>
    </location>
</feature>
<keyword evidence="4" id="KW-1185">Reference proteome</keyword>
<evidence type="ECO:0000313" key="3">
    <source>
        <dbReference type="EnsemblPlants" id="KQK05067"/>
    </source>
</evidence>
<dbReference type="Gramene" id="KQK05067">
    <property type="protein sequence ID" value="KQK05067"/>
    <property type="gene ID" value="BRADI_2g17768v3"/>
</dbReference>
<feature type="region of interest" description="Disordered" evidence="1">
    <location>
        <begin position="511"/>
        <end position="541"/>
    </location>
</feature>
<feature type="compositionally biased region" description="Basic and acidic residues" evidence="1">
    <location>
        <begin position="474"/>
        <end position="487"/>
    </location>
</feature>
<proteinExistence type="predicted"/>
<dbReference type="EMBL" id="CM000881">
    <property type="protein sequence ID" value="KQK05067.2"/>
    <property type="molecule type" value="Genomic_DNA"/>
</dbReference>
<feature type="compositionally biased region" description="Acidic residues" evidence="1">
    <location>
        <begin position="64"/>
        <end position="78"/>
    </location>
</feature>
<dbReference type="Pfam" id="PF03004">
    <property type="entry name" value="Transposase_24"/>
    <property type="match status" value="1"/>
</dbReference>
<evidence type="ECO:0000313" key="2">
    <source>
        <dbReference type="EMBL" id="KQK05067.2"/>
    </source>
</evidence>
<accession>A0A0Q3IGM1</accession>
<dbReference type="PANTHER" id="PTHR33063">
    <property type="entry name" value="OS02G0583500 PROTEIN"/>
    <property type="match status" value="1"/>
</dbReference>
<evidence type="ECO:0000313" key="4">
    <source>
        <dbReference type="Proteomes" id="UP000008810"/>
    </source>
</evidence>
<dbReference type="FunCoup" id="A0A0Q3IGM1">
    <property type="interactions" value="4"/>
</dbReference>
<feature type="compositionally biased region" description="Basic residues" evidence="1">
    <location>
        <begin position="84"/>
        <end position="102"/>
    </location>
</feature>
<sequence length="568" mass="64413">MSEEVPAYELARRERMRQNNILMASRGIPTLPEITKLARSIVYGTPRHADVQEDSTDQSSNYDPTDDEEHSNEEDEPNADARPRAKMKAKSSRLPPHTKHNISKSTATHTSTRSTRSTAKLLLTNPTSQTEAQPHQPRPSPASRSHVDPCNSRGSNSPVGTPANDSQGISDDIVPATTQDSQPILLNKKRGRRRETMGHGLQDYSRRNGGAKMHIEFKEGKSRPPDPNQASKLSSECGIHIRKNMPLVRHWKEYKDKELKNVVPNAIKSVANKFDMDKDSELAQDVCTRIIQKGVRNHRYKLKRDYFTKVSPDKRLANVPPKMSRDNWELLCNRWSNPDFQVCSAKPQAEIIISLYENREGVRQHQCTGSRSYVAHLTFCKAKYNNEEPDVVDFYKESHTKKDGSMSANATAAHMECQSDGATSKSDTQIVAEVLRETSSSSTFLANLGFPASLRRPPTASARKIQELQERLHTQERDAGEAQERQQEQFSSRLQTQQMEIEDLRRRQQEELEEIRKKHQEEIENMKNSQQEKNGALEKKQQEMDAVLGYLLRQQAQDSATSSAIPNP</sequence>
<dbReference type="Proteomes" id="UP000008810">
    <property type="component" value="Chromosome 2"/>
</dbReference>
<evidence type="ECO:0000256" key="1">
    <source>
        <dbReference type="SAM" id="MobiDB-lite"/>
    </source>
</evidence>
<name>A0A0Q3IGM1_BRADI</name>
<protein>
    <submittedName>
        <fullName evidence="2 3">Uncharacterized protein</fullName>
    </submittedName>
</protein>
<organism evidence="2">
    <name type="scientific">Brachypodium distachyon</name>
    <name type="common">Purple false brome</name>
    <name type="synonym">Trachynia distachya</name>
    <dbReference type="NCBI Taxonomy" id="15368"/>
    <lineage>
        <taxon>Eukaryota</taxon>
        <taxon>Viridiplantae</taxon>
        <taxon>Streptophyta</taxon>
        <taxon>Embryophyta</taxon>
        <taxon>Tracheophyta</taxon>
        <taxon>Spermatophyta</taxon>
        <taxon>Magnoliopsida</taxon>
        <taxon>Liliopsida</taxon>
        <taxon>Poales</taxon>
        <taxon>Poaceae</taxon>
        <taxon>BOP clade</taxon>
        <taxon>Pooideae</taxon>
        <taxon>Stipodae</taxon>
        <taxon>Brachypodieae</taxon>
        <taxon>Brachypodium</taxon>
    </lineage>
</organism>
<feature type="region of interest" description="Disordered" evidence="1">
    <location>
        <begin position="46"/>
        <end position="184"/>
    </location>
</feature>
<reference evidence="2 3" key="1">
    <citation type="journal article" date="2010" name="Nature">
        <title>Genome sequencing and analysis of the model grass Brachypodium distachyon.</title>
        <authorList>
            <consortium name="International Brachypodium Initiative"/>
        </authorList>
    </citation>
    <scope>NUCLEOTIDE SEQUENCE [LARGE SCALE GENOMIC DNA]</scope>
    <source>
        <strain evidence="2 3">Bd21</strain>
    </source>
</reference>
<dbReference type="AlphaFoldDB" id="A0A0Q3IGM1"/>
<reference evidence="3" key="3">
    <citation type="submission" date="2018-08" db="UniProtKB">
        <authorList>
            <consortium name="EnsemblPlants"/>
        </authorList>
    </citation>
    <scope>IDENTIFICATION</scope>
    <source>
        <strain evidence="3">cv. Bd21</strain>
    </source>
</reference>
<feature type="compositionally biased region" description="Low complexity" evidence="1">
    <location>
        <begin position="103"/>
        <end position="124"/>
    </location>
</feature>
<reference evidence="2" key="2">
    <citation type="submission" date="2017-06" db="EMBL/GenBank/DDBJ databases">
        <title>WGS assembly of Brachypodium distachyon.</title>
        <authorList>
            <consortium name="The International Brachypodium Initiative"/>
            <person name="Lucas S."/>
            <person name="Harmon-Smith M."/>
            <person name="Lail K."/>
            <person name="Tice H."/>
            <person name="Grimwood J."/>
            <person name="Bruce D."/>
            <person name="Barry K."/>
            <person name="Shu S."/>
            <person name="Lindquist E."/>
            <person name="Wang M."/>
            <person name="Pitluck S."/>
            <person name="Vogel J.P."/>
            <person name="Garvin D.F."/>
            <person name="Mockler T.C."/>
            <person name="Schmutz J."/>
            <person name="Rokhsar D."/>
            <person name="Bevan M.W."/>
        </authorList>
    </citation>
    <scope>NUCLEOTIDE SEQUENCE</scope>
    <source>
        <strain evidence="2">Bd21</strain>
    </source>
</reference>
<dbReference type="InParanoid" id="A0A0Q3IGM1"/>
<dbReference type="OrthoDB" id="686340at2759"/>
<dbReference type="PANTHER" id="PTHR33063:SF16">
    <property type="entry name" value="OS02G0241300 PROTEIN"/>
    <property type="match status" value="1"/>
</dbReference>